<dbReference type="EMBL" id="HBKO01039535">
    <property type="protein sequence ID" value="CAE2277609.1"/>
    <property type="molecule type" value="Transcribed_RNA"/>
</dbReference>
<protein>
    <recommendedName>
        <fullName evidence="3">CSC1/OSCA1-like 7TM region domain-containing protein</fullName>
    </recommendedName>
</protein>
<evidence type="ECO:0008006" key="3">
    <source>
        <dbReference type="Google" id="ProtNLM"/>
    </source>
</evidence>
<keyword evidence="1" id="KW-0812">Transmembrane</keyword>
<feature type="transmembrane region" description="Helical" evidence="1">
    <location>
        <begin position="6"/>
        <end position="33"/>
    </location>
</feature>
<evidence type="ECO:0000256" key="1">
    <source>
        <dbReference type="SAM" id="Phobius"/>
    </source>
</evidence>
<proteinExistence type="predicted"/>
<keyword evidence="1" id="KW-0472">Membrane</keyword>
<gene>
    <name evidence="2" type="ORF">CPOL0286_LOCUS18068</name>
</gene>
<feature type="transmembrane region" description="Helical" evidence="1">
    <location>
        <begin position="77"/>
        <end position="95"/>
    </location>
</feature>
<reference evidence="2" key="1">
    <citation type="submission" date="2021-01" db="EMBL/GenBank/DDBJ databases">
        <authorList>
            <person name="Corre E."/>
            <person name="Pelletier E."/>
            <person name="Niang G."/>
            <person name="Scheremetjew M."/>
            <person name="Finn R."/>
            <person name="Kale V."/>
            <person name="Holt S."/>
            <person name="Cochrane G."/>
            <person name="Meng A."/>
            <person name="Brown T."/>
            <person name="Cohen L."/>
        </authorList>
    </citation>
    <scope>NUCLEOTIDE SEQUENCE</scope>
    <source>
        <strain evidence="2">UIO037</strain>
    </source>
</reference>
<sequence length="153" mass="16439">MQIGIVFLFIAPLVATMSFLALGMMALIFAKLLRHVQAPPVVDTAGKLWEQAIVYEGYGFILAQLLLIGVLVNKMAFIEAAFVAILTVFTIWRVVKLRNTWGRKARTLPLRTCIELDAAGKPARGASNLAADLAPYSRGGVPAVGKGADAKEA</sequence>
<organism evidence="2">
    <name type="scientific">Prymnesium polylepis</name>
    <dbReference type="NCBI Taxonomy" id="72548"/>
    <lineage>
        <taxon>Eukaryota</taxon>
        <taxon>Haptista</taxon>
        <taxon>Haptophyta</taxon>
        <taxon>Prymnesiophyceae</taxon>
        <taxon>Prymnesiales</taxon>
        <taxon>Prymnesiaceae</taxon>
        <taxon>Prymnesium</taxon>
    </lineage>
</organism>
<evidence type="ECO:0000313" key="2">
    <source>
        <dbReference type="EMBL" id="CAE2277609.1"/>
    </source>
</evidence>
<name>A0A7S4NBN5_9EUKA</name>
<accession>A0A7S4NBN5</accession>
<keyword evidence="1" id="KW-1133">Transmembrane helix</keyword>
<dbReference type="AlphaFoldDB" id="A0A7S4NBN5"/>